<accession>A0ACC5YS99</accession>
<proteinExistence type="predicted"/>
<reference evidence="1" key="1">
    <citation type="submission" date="2020-02" db="EMBL/GenBank/DDBJ databases">
        <title>Genome sequencing of the panga catfish, Pangasius djambal.</title>
        <authorList>
            <person name="Wen M."/>
            <person name="Zahm M."/>
            <person name="Roques C."/>
            <person name="Cabau C."/>
            <person name="Klopp C."/>
            <person name="Donnadieu C."/>
            <person name="Jouanno E."/>
            <person name="Avarre J.-C."/>
            <person name="Campet M."/>
            <person name="Ha T."/>
            <person name="Dugue R."/>
            <person name="Lampietro C."/>
            <person name="Louis A."/>
            <person name="Herpin A."/>
            <person name="Echchiki A."/>
            <person name="Berthelot C."/>
            <person name="Parey E."/>
            <person name="Roest-Crollius H."/>
            <person name="Braasch I."/>
            <person name="Postlethwait J.H."/>
            <person name="Bobe J."/>
            <person name="Montfort J."/>
            <person name="Bouchez O."/>
            <person name="Begum T."/>
            <person name="Schartl M."/>
            <person name="Gustiano R."/>
            <person name="Guiguen Y."/>
        </authorList>
    </citation>
    <scope>NUCLEOTIDE SEQUENCE</scope>
    <source>
        <strain evidence="1">Pdj_M5554</strain>
    </source>
</reference>
<evidence type="ECO:0000313" key="1">
    <source>
        <dbReference type="EMBL" id="MCJ8738482.1"/>
    </source>
</evidence>
<dbReference type="Proteomes" id="UP000830395">
    <property type="component" value="Chromosome 12"/>
</dbReference>
<keyword evidence="2" id="KW-1185">Reference proteome</keyword>
<organism evidence="1 2">
    <name type="scientific">Pangasius djambal</name>
    <dbReference type="NCBI Taxonomy" id="1691987"/>
    <lineage>
        <taxon>Eukaryota</taxon>
        <taxon>Metazoa</taxon>
        <taxon>Chordata</taxon>
        <taxon>Craniata</taxon>
        <taxon>Vertebrata</taxon>
        <taxon>Euteleostomi</taxon>
        <taxon>Actinopterygii</taxon>
        <taxon>Neopterygii</taxon>
        <taxon>Teleostei</taxon>
        <taxon>Ostariophysi</taxon>
        <taxon>Siluriformes</taxon>
        <taxon>Pangasiidae</taxon>
        <taxon>Pangasius</taxon>
    </lineage>
</organism>
<protein>
    <submittedName>
        <fullName evidence="1">Uncharacterized protein</fullName>
    </submittedName>
</protein>
<name>A0ACC5YS99_9TELE</name>
<dbReference type="EMBL" id="CM040986">
    <property type="protein sequence ID" value="MCJ8738482.1"/>
    <property type="molecule type" value="Genomic_DNA"/>
</dbReference>
<comment type="caution">
    <text evidence="1">The sequence shown here is derived from an EMBL/GenBank/DDBJ whole genome shotgun (WGS) entry which is preliminary data.</text>
</comment>
<gene>
    <name evidence="1" type="ORF">PDJAM_G00036210</name>
</gene>
<sequence>MEKSGQGVGRCKFAFWFAVFHDILGLLILLSGVFWDIFFNDLLIYSGAVVIFLSLIWWVFWYSGNIEVPPAELEDDITLYKRTKGISGVVRKVSDRLSNGLSSFRKSGRRSAPRVNSHPNGTNTTNICMISYTNTQPLGPSCNLNREPLSI</sequence>
<evidence type="ECO:0000313" key="2">
    <source>
        <dbReference type="Proteomes" id="UP000830395"/>
    </source>
</evidence>